<dbReference type="InterPro" id="IPR011644">
    <property type="entry name" value="Heme_NO-bd"/>
</dbReference>
<organism evidence="2 3">
    <name type="scientific">Marinomonas primoryensis</name>
    <dbReference type="NCBI Taxonomy" id="178399"/>
    <lineage>
        <taxon>Bacteria</taxon>
        <taxon>Pseudomonadati</taxon>
        <taxon>Pseudomonadota</taxon>
        <taxon>Gammaproteobacteria</taxon>
        <taxon>Oceanospirillales</taxon>
        <taxon>Oceanospirillaceae</taxon>
        <taxon>Marinomonas</taxon>
    </lineage>
</organism>
<dbReference type="KEGG" id="mpri:MP3633_1602"/>
<evidence type="ECO:0000313" key="3">
    <source>
        <dbReference type="Proteomes" id="UP000509371"/>
    </source>
</evidence>
<dbReference type="InterPro" id="IPR038158">
    <property type="entry name" value="H-NOX_domain_sf"/>
</dbReference>
<reference evidence="2 3" key="1">
    <citation type="submission" date="2020-06" db="EMBL/GenBank/DDBJ databases">
        <authorList>
            <person name="Voronona O.L."/>
            <person name="Aksenova E.I."/>
            <person name="Kunda M.S."/>
            <person name="Semenov A.N."/>
            <person name="Ryzhova N."/>
        </authorList>
    </citation>
    <scope>NUCLEOTIDE SEQUENCE [LARGE SCALE GENOMIC DNA]</scope>
    <source>
        <strain evidence="2 3">MPKMM3633</strain>
    </source>
</reference>
<dbReference type="Pfam" id="PF07700">
    <property type="entry name" value="HNOB"/>
    <property type="match status" value="1"/>
</dbReference>
<gene>
    <name evidence="2" type="ORF">MP3633_1602</name>
</gene>
<evidence type="ECO:0000313" key="2">
    <source>
        <dbReference type="EMBL" id="QKK80332.1"/>
    </source>
</evidence>
<dbReference type="EMBL" id="CP054301">
    <property type="protein sequence ID" value="QKK80332.1"/>
    <property type="molecule type" value="Genomic_DNA"/>
</dbReference>
<dbReference type="AlphaFoldDB" id="A0A859CW13"/>
<dbReference type="SUPFAM" id="SSF111126">
    <property type="entry name" value="Ligand-binding domain in the NO signalling and Golgi transport"/>
    <property type="match status" value="1"/>
</dbReference>
<accession>A0A859CW13</accession>
<feature type="domain" description="Heme NO-binding" evidence="1">
    <location>
        <begin position="4"/>
        <end position="102"/>
    </location>
</feature>
<dbReference type="InterPro" id="IPR024096">
    <property type="entry name" value="NO_sig/Golgi_transp_ligand-bd"/>
</dbReference>
<name>A0A859CW13_9GAMM</name>
<dbReference type="GO" id="GO:0020037">
    <property type="term" value="F:heme binding"/>
    <property type="evidence" value="ECO:0007669"/>
    <property type="project" value="InterPro"/>
</dbReference>
<protein>
    <submittedName>
        <fullName evidence="2">Hem-NO-binding protein</fullName>
    </submittedName>
</protein>
<dbReference type="Gene3D" id="3.90.1520.10">
    <property type="entry name" value="H-NOX domain"/>
    <property type="match status" value="1"/>
</dbReference>
<sequence>MKDILYNMIEEMVTNHFGMQIWNDKLDTAATEGADTAEQSYPSTHLFELVDITCEKSNLLSERIIETLGECTFHRLHNRNLSFLEKEPTLKPYLRSIESVIHV</sequence>
<evidence type="ECO:0000259" key="1">
    <source>
        <dbReference type="Pfam" id="PF07700"/>
    </source>
</evidence>
<dbReference type="Proteomes" id="UP000509371">
    <property type="component" value="Chromosome"/>
</dbReference>
<proteinExistence type="predicted"/>